<feature type="signal peptide" evidence="1">
    <location>
        <begin position="1"/>
        <end position="19"/>
    </location>
</feature>
<comment type="caution">
    <text evidence="2">The sequence shown here is derived from an EMBL/GenBank/DDBJ whole genome shotgun (WGS) entry which is preliminary data.</text>
</comment>
<accession>A0ABR3D4H5</accession>
<proteinExistence type="predicted"/>
<sequence length="79" mass="8819">MVCNHSPSLLLWLYAILNCCPIRLMPRQIPFPKSSFLPSVAVASVISPIPCELRLASICQVDPCHLDTEARRRKTVTSL</sequence>
<reference evidence="2 3" key="1">
    <citation type="submission" date="2023-09" db="EMBL/GenBank/DDBJ databases">
        <title>Multi-omics analysis of a traditional fermented food reveals byproduct-associated fungal strains for waste-to-food upcycling.</title>
        <authorList>
            <consortium name="Lawrence Berkeley National Laboratory"/>
            <person name="Rekdal V.M."/>
            <person name="Villalobos-Escobedo J.M."/>
            <person name="Rodriguez-Valeron N."/>
            <person name="Garcia M.O."/>
            <person name="Vasquez D.P."/>
            <person name="Damayanti I."/>
            <person name="Sorensen P.M."/>
            <person name="Baidoo E.E."/>
            <person name="De Carvalho A.C."/>
            <person name="Riley R."/>
            <person name="Lipzen A."/>
            <person name="He G."/>
            <person name="Yan M."/>
            <person name="Haridas S."/>
            <person name="Daum C."/>
            <person name="Yoshinaga Y."/>
            <person name="Ng V."/>
            <person name="Grigoriev I.V."/>
            <person name="Munk R."/>
            <person name="Nuraida L."/>
            <person name="Wijaya C.H."/>
            <person name="Morales P.-C."/>
            <person name="Keasling J.D."/>
        </authorList>
    </citation>
    <scope>NUCLEOTIDE SEQUENCE [LARGE SCALE GENOMIC DNA]</scope>
    <source>
        <strain evidence="2 3">FGSC 2613</strain>
    </source>
</reference>
<keyword evidence="1" id="KW-0732">Signal</keyword>
<feature type="chain" id="PRO_5046853686" description="Secreted protein" evidence="1">
    <location>
        <begin position="20"/>
        <end position="79"/>
    </location>
</feature>
<dbReference type="EMBL" id="JAVLET010000010">
    <property type="protein sequence ID" value="KAL0467173.1"/>
    <property type="molecule type" value="Genomic_DNA"/>
</dbReference>
<evidence type="ECO:0000313" key="2">
    <source>
        <dbReference type="EMBL" id="KAL0467173.1"/>
    </source>
</evidence>
<evidence type="ECO:0000313" key="3">
    <source>
        <dbReference type="Proteomes" id="UP001451303"/>
    </source>
</evidence>
<gene>
    <name evidence="2" type="ORF">QR685DRAFT_599914</name>
</gene>
<evidence type="ECO:0008006" key="4">
    <source>
        <dbReference type="Google" id="ProtNLM"/>
    </source>
</evidence>
<evidence type="ECO:0000256" key="1">
    <source>
        <dbReference type="SAM" id="SignalP"/>
    </source>
</evidence>
<organism evidence="2 3">
    <name type="scientific">Neurospora intermedia</name>
    <dbReference type="NCBI Taxonomy" id="5142"/>
    <lineage>
        <taxon>Eukaryota</taxon>
        <taxon>Fungi</taxon>
        <taxon>Dikarya</taxon>
        <taxon>Ascomycota</taxon>
        <taxon>Pezizomycotina</taxon>
        <taxon>Sordariomycetes</taxon>
        <taxon>Sordariomycetidae</taxon>
        <taxon>Sordariales</taxon>
        <taxon>Sordariaceae</taxon>
        <taxon>Neurospora</taxon>
    </lineage>
</organism>
<name>A0ABR3D4H5_NEUIN</name>
<keyword evidence="3" id="KW-1185">Reference proteome</keyword>
<dbReference type="Proteomes" id="UP001451303">
    <property type="component" value="Unassembled WGS sequence"/>
</dbReference>
<protein>
    <recommendedName>
        <fullName evidence="4">Secreted protein</fullName>
    </recommendedName>
</protein>